<name>A0A9X4HBM6_9PSED</name>
<protein>
    <submittedName>
        <fullName evidence="1">Uncharacterized protein</fullName>
    </submittedName>
</protein>
<dbReference type="Proteomes" id="UP001148185">
    <property type="component" value="Unassembled WGS sequence"/>
</dbReference>
<organism evidence="1 2">
    <name type="scientific">Pseudomonas shahriarae</name>
    <dbReference type="NCBI Taxonomy" id="2745512"/>
    <lineage>
        <taxon>Bacteria</taxon>
        <taxon>Pseudomonadati</taxon>
        <taxon>Pseudomonadota</taxon>
        <taxon>Gammaproteobacteria</taxon>
        <taxon>Pseudomonadales</taxon>
        <taxon>Pseudomonadaceae</taxon>
        <taxon>Pseudomonas</taxon>
    </lineage>
</organism>
<dbReference type="RefSeq" id="WP_273875610.1">
    <property type="nucleotide sequence ID" value="NZ_JAMDHA010000005.1"/>
</dbReference>
<proteinExistence type="predicted"/>
<sequence length="169" mass="18761">MLEQHTSAPVVWPDYTDSAPELLTLVRRFLEDAHVKHKLHRGEPVKTTNKGSQRLISCDAVLSQVQYRPDRYNALRFDFSLYMGHGLYGTIGTISVISALRQELLSRVGAVVDQSKFSIMDAGFEAVLSNGSLTVSSEMRPAGAVLKAHLWVRASALDPTLRPEYSFVS</sequence>
<keyword evidence="2" id="KW-1185">Reference proteome</keyword>
<evidence type="ECO:0000313" key="2">
    <source>
        <dbReference type="Proteomes" id="UP001148185"/>
    </source>
</evidence>
<dbReference type="EMBL" id="JAMDHA010000005">
    <property type="protein sequence ID" value="MDD1007173.1"/>
    <property type="molecule type" value="Genomic_DNA"/>
</dbReference>
<reference evidence="1 2" key="1">
    <citation type="submission" date="2022-05" db="EMBL/GenBank/DDBJ databases">
        <title>Novel Pseudomonas spp. Isolated from a Rainbow Trout Aquaculture Facility.</title>
        <authorList>
            <person name="Testerman T."/>
            <person name="Graf J."/>
        </authorList>
    </citation>
    <scope>NUCLEOTIDE SEQUENCE [LARGE SCALE GENOMIC DNA]</scope>
    <source>
        <strain evidence="1 2">ID1042</strain>
    </source>
</reference>
<evidence type="ECO:0000313" key="1">
    <source>
        <dbReference type="EMBL" id="MDD1007173.1"/>
    </source>
</evidence>
<gene>
    <name evidence="1" type="ORF">M5G27_06730</name>
</gene>
<dbReference type="AlphaFoldDB" id="A0A9X4HBM6"/>
<comment type="caution">
    <text evidence="1">The sequence shown here is derived from an EMBL/GenBank/DDBJ whole genome shotgun (WGS) entry which is preliminary data.</text>
</comment>
<accession>A0A9X4HBM6</accession>